<name>A0A1S3DAW5_DIACI</name>
<evidence type="ECO:0000259" key="1">
    <source>
        <dbReference type="PROSITE" id="PS50879"/>
    </source>
</evidence>
<dbReference type="AlphaFoldDB" id="A0A1S3DAW5"/>
<dbReference type="GO" id="GO:0003676">
    <property type="term" value="F:nucleic acid binding"/>
    <property type="evidence" value="ECO:0007669"/>
    <property type="project" value="InterPro"/>
</dbReference>
<dbReference type="GO" id="GO:0004523">
    <property type="term" value="F:RNA-DNA hybrid ribonuclease activity"/>
    <property type="evidence" value="ECO:0007669"/>
    <property type="project" value="InterPro"/>
</dbReference>
<dbReference type="InterPro" id="IPR012337">
    <property type="entry name" value="RNaseH-like_sf"/>
</dbReference>
<dbReference type="KEGG" id="dci:103514076"/>
<dbReference type="PROSITE" id="PS50879">
    <property type="entry name" value="RNASE_H_1"/>
    <property type="match status" value="1"/>
</dbReference>
<evidence type="ECO:0000313" key="3">
    <source>
        <dbReference type="RefSeq" id="XP_008477168.1"/>
    </source>
</evidence>
<feature type="domain" description="RNase H type-1" evidence="1">
    <location>
        <begin position="227"/>
        <end position="353"/>
    </location>
</feature>
<dbReference type="Proteomes" id="UP000079169">
    <property type="component" value="Unplaced"/>
</dbReference>
<dbReference type="InterPro" id="IPR036397">
    <property type="entry name" value="RNaseH_sf"/>
</dbReference>
<dbReference type="InterPro" id="IPR002156">
    <property type="entry name" value="RNaseH_domain"/>
</dbReference>
<dbReference type="CDD" id="cd09276">
    <property type="entry name" value="Rnase_HI_RT_non_LTR"/>
    <property type="match status" value="1"/>
</dbReference>
<accession>A0A1S3DAW5</accession>
<reference evidence="3" key="1">
    <citation type="submission" date="2025-08" db="UniProtKB">
        <authorList>
            <consortium name="RefSeq"/>
        </authorList>
    </citation>
    <scope>IDENTIFICATION</scope>
</reference>
<dbReference type="OMA" id="IPFNTIM"/>
<gene>
    <name evidence="3" type="primary">LOC103514076</name>
</gene>
<dbReference type="STRING" id="121845.A0A1S3DAW5"/>
<protein>
    <submittedName>
        <fullName evidence="3">Uncharacterized protein LOC103514076</fullName>
    </submittedName>
</protein>
<sequence length="498" mass="57388">MYDTRIEVVDNFKFLGLTFDKKMTWKTHLKNLKQSCLSRARILKILSKKAWAADRKMLIRIYKSLIRSKLDYGCPVYNSASSNSLQILNPVQNLCLRLATGAFRSSPVVSLEAETGEPNLDIRRKILSSNYIAKTLSIENHPNIMRTLNPLYVRKYENSNMKPTIGIQKKNLETIIPFNTIMVKTTPKEPWLLKPPICDLSLSSYKKENVPAQMFQNEFKNKLAENFQSHIKIYTDGSKNEQGVGCALTIPEKNIAKRFGLNKNASIFHAELFALLQSLLTIKELGACNALIITDSLSCLQAIMNMFHENPLVKRVQEELSSIESSIEFLWCPSHVGIAGNEAADEEAKQAINNDVTHHELSLDEIKTIIKKKYLEEWNTTWVNISPNENKLRKIKNSVYPWKTSNRKSRLDEVCLMRMRVGHSKLTHSHLFRREDQPICDQCQEPMTIEHILISCRKMRFRPPSFSTSNVSHILKDDEETLKEVFQFLKRNNFLKNL</sequence>
<organism evidence="2 3">
    <name type="scientific">Diaphorina citri</name>
    <name type="common">Asian citrus psyllid</name>
    <dbReference type="NCBI Taxonomy" id="121845"/>
    <lineage>
        <taxon>Eukaryota</taxon>
        <taxon>Metazoa</taxon>
        <taxon>Ecdysozoa</taxon>
        <taxon>Arthropoda</taxon>
        <taxon>Hexapoda</taxon>
        <taxon>Insecta</taxon>
        <taxon>Pterygota</taxon>
        <taxon>Neoptera</taxon>
        <taxon>Paraneoptera</taxon>
        <taxon>Hemiptera</taxon>
        <taxon>Sternorrhyncha</taxon>
        <taxon>Psylloidea</taxon>
        <taxon>Psyllidae</taxon>
        <taxon>Diaphorininae</taxon>
        <taxon>Diaphorina</taxon>
    </lineage>
</organism>
<dbReference type="GeneID" id="103514076"/>
<dbReference type="SUPFAM" id="SSF53098">
    <property type="entry name" value="Ribonuclease H-like"/>
    <property type="match status" value="1"/>
</dbReference>
<evidence type="ECO:0000313" key="2">
    <source>
        <dbReference type="Proteomes" id="UP000079169"/>
    </source>
</evidence>
<dbReference type="Gene3D" id="3.30.420.10">
    <property type="entry name" value="Ribonuclease H-like superfamily/Ribonuclease H"/>
    <property type="match status" value="1"/>
</dbReference>
<dbReference type="Pfam" id="PF00075">
    <property type="entry name" value="RNase_H"/>
    <property type="match status" value="1"/>
</dbReference>
<proteinExistence type="predicted"/>
<keyword evidence="2" id="KW-1185">Reference proteome</keyword>
<dbReference type="RefSeq" id="XP_008477168.1">
    <property type="nucleotide sequence ID" value="XM_008478946.1"/>
</dbReference>
<dbReference type="PaxDb" id="121845-A0A1S3DAW5"/>